<dbReference type="AlphaFoldDB" id="A0ABD3Q8G4"/>
<reference evidence="8 9" key="1">
    <citation type="journal article" date="2020" name="G3 (Bethesda)">
        <title>Improved Reference Genome for Cyclotella cryptica CCMP332, a Model for Cell Wall Morphogenesis, Salinity Adaptation, and Lipid Production in Diatoms (Bacillariophyta).</title>
        <authorList>
            <person name="Roberts W.R."/>
            <person name="Downey K.M."/>
            <person name="Ruck E.C."/>
            <person name="Traller J.C."/>
            <person name="Alverson A.J."/>
        </authorList>
    </citation>
    <scope>NUCLEOTIDE SEQUENCE [LARGE SCALE GENOMIC DNA]</scope>
    <source>
        <strain evidence="8 9">CCMP332</strain>
    </source>
</reference>
<dbReference type="PANTHER" id="PTHR46140">
    <property type="entry name" value="VACUOLAR TRANSPORTER CHAPERONE 1-RELATED"/>
    <property type="match status" value="1"/>
</dbReference>
<feature type="transmembrane region" description="Helical" evidence="6">
    <location>
        <begin position="153"/>
        <end position="174"/>
    </location>
</feature>
<dbReference type="InterPro" id="IPR051572">
    <property type="entry name" value="VTC_Complex_Subunit"/>
</dbReference>
<dbReference type="Pfam" id="PF02656">
    <property type="entry name" value="DUF202"/>
    <property type="match status" value="1"/>
</dbReference>
<keyword evidence="2 6" id="KW-0812">Transmembrane</keyword>
<name>A0ABD3Q8G4_9STRA</name>
<evidence type="ECO:0000256" key="4">
    <source>
        <dbReference type="ARBA" id="ARBA00023136"/>
    </source>
</evidence>
<evidence type="ECO:0000256" key="3">
    <source>
        <dbReference type="ARBA" id="ARBA00022989"/>
    </source>
</evidence>
<feature type="region of interest" description="Disordered" evidence="5">
    <location>
        <begin position="1"/>
        <end position="24"/>
    </location>
</feature>
<dbReference type="Proteomes" id="UP001516023">
    <property type="component" value="Unassembled WGS sequence"/>
</dbReference>
<evidence type="ECO:0000259" key="7">
    <source>
        <dbReference type="Pfam" id="PF02656"/>
    </source>
</evidence>
<keyword evidence="9" id="KW-1185">Reference proteome</keyword>
<comment type="caution">
    <text evidence="8">The sequence shown here is derived from an EMBL/GenBank/DDBJ whole genome shotgun (WGS) entry which is preliminary data.</text>
</comment>
<keyword evidence="4 6" id="KW-0472">Membrane</keyword>
<dbReference type="GO" id="GO:0012505">
    <property type="term" value="C:endomembrane system"/>
    <property type="evidence" value="ECO:0007669"/>
    <property type="project" value="UniProtKB-SubCell"/>
</dbReference>
<evidence type="ECO:0000256" key="2">
    <source>
        <dbReference type="ARBA" id="ARBA00022692"/>
    </source>
</evidence>
<proteinExistence type="predicted"/>
<evidence type="ECO:0000313" key="9">
    <source>
        <dbReference type="Proteomes" id="UP001516023"/>
    </source>
</evidence>
<keyword evidence="3 6" id="KW-1133">Transmembrane helix</keyword>
<comment type="subcellular location">
    <subcellularLocation>
        <location evidence="1">Endomembrane system</location>
        <topology evidence="1">Multi-pass membrane protein</topology>
    </subcellularLocation>
</comment>
<organism evidence="8 9">
    <name type="scientific">Cyclotella cryptica</name>
    <dbReference type="NCBI Taxonomy" id="29204"/>
    <lineage>
        <taxon>Eukaryota</taxon>
        <taxon>Sar</taxon>
        <taxon>Stramenopiles</taxon>
        <taxon>Ochrophyta</taxon>
        <taxon>Bacillariophyta</taxon>
        <taxon>Coscinodiscophyceae</taxon>
        <taxon>Thalassiosirophycidae</taxon>
        <taxon>Stephanodiscales</taxon>
        <taxon>Stephanodiscaceae</taxon>
        <taxon>Cyclotella</taxon>
    </lineage>
</organism>
<gene>
    <name evidence="8" type="ORF">HJC23_000669</name>
</gene>
<dbReference type="EMBL" id="JABMIG020000065">
    <property type="protein sequence ID" value="KAL3796166.1"/>
    <property type="molecule type" value="Genomic_DNA"/>
</dbReference>
<sequence length="251" mass="27031">LATTMSTEATPLLQKSNPSTSPPSTAYFLDGVHRRNGSSASAVSSQHSQPAPWLGAEIINPMPEGAEKDEFAPRPVAGRAVAPAVASRHMKAPSIGGDWLSYIALKGRPSSGPFVPTAENKAAETGDVGTLLIPRKVPVKVEPKVHMANERTFLTWLHLVATLAAASMTIIKFARDESAVNIIFGLVLLPASLAFLVYALFQYMRRAYMIKEHLPGPYIDIAGPTTLTVILIGSIIAEFGARLYHDINQYE</sequence>
<dbReference type="PANTHER" id="PTHR46140:SF1">
    <property type="entry name" value="VACUOLAR TRANSPORTER CHAPERONE COMPLEX SUBUNIT 4-RELATED"/>
    <property type="match status" value="1"/>
</dbReference>
<protein>
    <recommendedName>
        <fullName evidence="7">DUF202 domain-containing protein</fullName>
    </recommendedName>
</protein>
<evidence type="ECO:0000256" key="6">
    <source>
        <dbReference type="SAM" id="Phobius"/>
    </source>
</evidence>
<dbReference type="InterPro" id="IPR003807">
    <property type="entry name" value="DUF202"/>
</dbReference>
<evidence type="ECO:0000256" key="5">
    <source>
        <dbReference type="SAM" id="MobiDB-lite"/>
    </source>
</evidence>
<evidence type="ECO:0000313" key="8">
    <source>
        <dbReference type="EMBL" id="KAL3796166.1"/>
    </source>
</evidence>
<feature type="domain" description="DUF202" evidence="7">
    <location>
        <begin position="144"/>
        <end position="207"/>
    </location>
</feature>
<accession>A0ABD3Q8G4</accession>
<feature type="transmembrane region" description="Helical" evidence="6">
    <location>
        <begin position="180"/>
        <end position="201"/>
    </location>
</feature>
<evidence type="ECO:0000256" key="1">
    <source>
        <dbReference type="ARBA" id="ARBA00004127"/>
    </source>
</evidence>
<feature type="non-terminal residue" evidence="8">
    <location>
        <position position="1"/>
    </location>
</feature>